<dbReference type="PROSITE" id="PS51170">
    <property type="entry name" value="CW"/>
    <property type="match status" value="3"/>
</dbReference>
<feature type="repeat" description="Cell wall-binding" evidence="2">
    <location>
        <begin position="409"/>
        <end position="428"/>
    </location>
</feature>
<dbReference type="Pfam" id="PF19127">
    <property type="entry name" value="Choline_bind_3"/>
    <property type="match status" value="1"/>
</dbReference>
<evidence type="ECO:0000256" key="1">
    <source>
        <dbReference type="ARBA" id="ARBA00022737"/>
    </source>
</evidence>
<dbReference type="Proteomes" id="UP001349994">
    <property type="component" value="Unassembled WGS sequence"/>
</dbReference>
<organism evidence="4 5">
    <name type="scientific">Adlercreutzia wanghongyangiae</name>
    <dbReference type="NCBI Taxonomy" id="3111451"/>
    <lineage>
        <taxon>Bacteria</taxon>
        <taxon>Bacillati</taxon>
        <taxon>Actinomycetota</taxon>
        <taxon>Coriobacteriia</taxon>
        <taxon>Eggerthellales</taxon>
        <taxon>Eggerthellaceae</taxon>
        <taxon>Adlercreutzia</taxon>
    </lineage>
</organism>
<feature type="repeat" description="Cell wall-binding" evidence="2">
    <location>
        <begin position="429"/>
        <end position="448"/>
    </location>
</feature>
<name>A0ABU6IGM1_9ACTN</name>
<dbReference type="RefSeq" id="WP_326423738.1">
    <property type="nucleotide sequence ID" value="NZ_JAYMFF010000004.1"/>
</dbReference>
<gene>
    <name evidence="4" type="ORF">VIN30_03445</name>
</gene>
<evidence type="ECO:0000259" key="3">
    <source>
        <dbReference type="Pfam" id="PF13529"/>
    </source>
</evidence>
<comment type="caution">
    <text evidence="4">The sequence shown here is derived from an EMBL/GenBank/DDBJ whole genome shotgun (WGS) entry which is preliminary data.</text>
</comment>
<dbReference type="EMBL" id="JAYMFF010000004">
    <property type="protein sequence ID" value="MEC4175498.1"/>
    <property type="molecule type" value="Genomic_DNA"/>
</dbReference>
<proteinExistence type="predicted"/>
<evidence type="ECO:0000313" key="5">
    <source>
        <dbReference type="Proteomes" id="UP001349994"/>
    </source>
</evidence>
<dbReference type="Gene3D" id="2.10.270.20">
    <property type="match status" value="1"/>
</dbReference>
<protein>
    <submittedName>
        <fullName evidence="4">C39 family peptidase</fullName>
    </submittedName>
</protein>
<keyword evidence="1" id="KW-0677">Repeat</keyword>
<dbReference type="Gene3D" id="2.10.270.10">
    <property type="entry name" value="Cholin Binding"/>
    <property type="match status" value="1"/>
</dbReference>
<keyword evidence="5" id="KW-1185">Reference proteome</keyword>
<dbReference type="SUPFAM" id="SSF69360">
    <property type="entry name" value="Cell wall binding repeat"/>
    <property type="match status" value="1"/>
</dbReference>
<dbReference type="InterPro" id="IPR039564">
    <property type="entry name" value="Peptidase_C39-like"/>
</dbReference>
<reference evidence="4 5" key="1">
    <citation type="submission" date="2024-01" db="EMBL/GenBank/DDBJ databases">
        <title>novel species in genus Adlercreutzia.</title>
        <authorList>
            <person name="Liu X."/>
        </authorList>
    </citation>
    <scope>NUCLEOTIDE SEQUENCE [LARGE SCALE GENOMIC DNA]</scope>
    <source>
        <strain evidence="4 5">R7</strain>
    </source>
</reference>
<feature type="repeat" description="Cell wall-binding" evidence="2">
    <location>
        <begin position="389"/>
        <end position="408"/>
    </location>
</feature>
<evidence type="ECO:0000313" key="4">
    <source>
        <dbReference type="EMBL" id="MEC4175498.1"/>
    </source>
</evidence>
<sequence>MNLHPRSLPRYLLGIYLAILIAALASSPQPGWAQENNSQEEQDHLYALVEMFADYSPDIDVADITLSQPKPVYDLNQEDILTTDHRSWKVLSKGQIVALIFSVDSDEGSTYTLSTDVSSAIAKSDLSESEDLIFAEMDNVLYCLDNHYGNAKAVMQNDEGKTQLEVVAVEDLPMQKICQASNVTYEVNSPLPRSITVTSSKTLGVPHVMQGGDPICWAASVCQAGRYLTHNTTHTPRSLAMAIKGAYVAGTASDAQNGFARYTYPNSSTRIGTCSINGPLTDAQVRTWINSGIPVYARTLSNKAGGHAVIIDGYKTYSSGAMALRVVNPGIGGTGIIYATKTSGYYQFYYNSSEGNTFAWKTGTLVLNGWQKPYGGSTWSYLNTNGSTAKGWLSVTGTWYYFNSAGTMQTGWVKVSGKWYYLESNGAMATGWKNISGKWYSLDSSGAMRTGWYKEGSYWYYLRTGNNVPSGGPEGSMLANGNWSISGKIYRFDSSGHCLNP</sequence>
<evidence type="ECO:0000256" key="2">
    <source>
        <dbReference type="PROSITE-ProRule" id="PRU00591"/>
    </source>
</evidence>
<accession>A0ABU6IGM1</accession>
<dbReference type="Pfam" id="PF13529">
    <property type="entry name" value="Peptidase_C39_2"/>
    <property type="match status" value="1"/>
</dbReference>
<feature type="domain" description="Peptidase C39-like" evidence="3">
    <location>
        <begin position="203"/>
        <end position="316"/>
    </location>
</feature>
<dbReference type="Pfam" id="PF01473">
    <property type="entry name" value="Choline_bind_1"/>
    <property type="match status" value="1"/>
</dbReference>
<dbReference type="InterPro" id="IPR018337">
    <property type="entry name" value="Cell_wall/Cho-bd_repeat"/>
</dbReference>